<name>A0A4Y7TI72_COPMI</name>
<evidence type="ECO:0000256" key="3">
    <source>
        <dbReference type="ARBA" id="ARBA00022729"/>
    </source>
</evidence>
<evidence type="ECO:0000313" key="9">
    <source>
        <dbReference type="EMBL" id="TEB33887.1"/>
    </source>
</evidence>
<accession>A0A4Y7TI72</accession>
<dbReference type="STRING" id="71717.A0A4Y7TI72"/>
<dbReference type="Gene3D" id="3.20.20.80">
    <property type="entry name" value="Glycosidases"/>
    <property type="match status" value="1"/>
</dbReference>
<keyword evidence="3" id="KW-0732">Signal</keyword>
<evidence type="ECO:0000256" key="2">
    <source>
        <dbReference type="ARBA" id="ARBA00022692"/>
    </source>
</evidence>
<keyword evidence="4" id="KW-1133">Transmembrane helix</keyword>
<feature type="domain" description="WSC" evidence="8">
    <location>
        <begin position="471"/>
        <end position="564"/>
    </location>
</feature>
<evidence type="ECO:0000256" key="7">
    <source>
        <dbReference type="SAM" id="MobiDB-lite"/>
    </source>
</evidence>
<protein>
    <recommendedName>
        <fullName evidence="8">WSC domain-containing protein</fullName>
    </recommendedName>
</protein>
<keyword evidence="2" id="KW-0812">Transmembrane</keyword>
<keyword evidence="10" id="KW-1185">Reference proteome</keyword>
<dbReference type="AlphaFoldDB" id="A0A4Y7TI72"/>
<evidence type="ECO:0000256" key="4">
    <source>
        <dbReference type="ARBA" id="ARBA00022989"/>
    </source>
</evidence>
<evidence type="ECO:0000256" key="1">
    <source>
        <dbReference type="ARBA" id="ARBA00004167"/>
    </source>
</evidence>
<dbReference type="Pfam" id="PF01822">
    <property type="entry name" value="WSC"/>
    <property type="match status" value="4"/>
</dbReference>
<dbReference type="PANTHER" id="PTHR24269:SF16">
    <property type="entry name" value="PROTEIN SLG1"/>
    <property type="match status" value="1"/>
</dbReference>
<evidence type="ECO:0000259" key="8">
    <source>
        <dbReference type="PROSITE" id="PS51212"/>
    </source>
</evidence>
<keyword evidence="6" id="KW-0325">Glycoprotein</keyword>
<feature type="domain" description="WSC" evidence="8">
    <location>
        <begin position="706"/>
        <end position="802"/>
    </location>
</feature>
<dbReference type="InterPro" id="IPR051836">
    <property type="entry name" value="Kremen_rcpt"/>
</dbReference>
<dbReference type="CDD" id="cd11577">
    <property type="entry name" value="GH71"/>
    <property type="match status" value="1"/>
</dbReference>
<evidence type="ECO:0000313" key="10">
    <source>
        <dbReference type="Proteomes" id="UP000298030"/>
    </source>
</evidence>
<comment type="caution">
    <text evidence="9">The sequence shown here is derived from an EMBL/GenBank/DDBJ whole genome shotgun (WGS) entry which is preliminary data.</text>
</comment>
<dbReference type="SMART" id="SM00321">
    <property type="entry name" value="WSC"/>
    <property type="match status" value="4"/>
</dbReference>
<keyword evidence="5" id="KW-0472">Membrane</keyword>
<feature type="domain" description="WSC" evidence="8">
    <location>
        <begin position="805"/>
        <end position="901"/>
    </location>
</feature>
<gene>
    <name evidence="9" type="ORF">FA13DRAFT_117056</name>
</gene>
<dbReference type="Proteomes" id="UP000298030">
    <property type="component" value="Unassembled WGS sequence"/>
</dbReference>
<dbReference type="PANTHER" id="PTHR24269">
    <property type="entry name" value="KREMEN PROTEIN"/>
    <property type="match status" value="1"/>
</dbReference>
<dbReference type="EMBL" id="QPFP01000011">
    <property type="protein sequence ID" value="TEB33887.1"/>
    <property type="molecule type" value="Genomic_DNA"/>
</dbReference>
<evidence type="ECO:0000256" key="6">
    <source>
        <dbReference type="ARBA" id="ARBA00023180"/>
    </source>
</evidence>
<feature type="region of interest" description="Disordered" evidence="7">
    <location>
        <begin position="434"/>
        <end position="465"/>
    </location>
</feature>
<reference evidence="9 10" key="1">
    <citation type="journal article" date="2019" name="Nat. Ecol. Evol.">
        <title>Megaphylogeny resolves global patterns of mushroom evolution.</title>
        <authorList>
            <person name="Varga T."/>
            <person name="Krizsan K."/>
            <person name="Foldi C."/>
            <person name="Dima B."/>
            <person name="Sanchez-Garcia M."/>
            <person name="Sanchez-Ramirez S."/>
            <person name="Szollosi G.J."/>
            <person name="Szarkandi J.G."/>
            <person name="Papp V."/>
            <person name="Albert L."/>
            <person name="Andreopoulos W."/>
            <person name="Angelini C."/>
            <person name="Antonin V."/>
            <person name="Barry K.W."/>
            <person name="Bougher N.L."/>
            <person name="Buchanan P."/>
            <person name="Buyck B."/>
            <person name="Bense V."/>
            <person name="Catcheside P."/>
            <person name="Chovatia M."/>
            <person name="Cooper J."/>
            <person name="Damon W."/>
            <person name="Desjardin D."/>
            <person name="Finy P."/>
            <person name="Geml J."/>
            <person name="Haridas S."/>
            <person name="Hughes K."/>
            <person name="Justo A."/>
            <person name="Karasinski D."/>
            <person name="Kautmanova I."/>
            <person name="Kiss B."/>
            <person name="Kocsube S."/>
            <person name="Kotiranta H."/>
            <person name="LaButti K.M."/>
            <person name="Lechner B.E."/>
            <person name="Liimatainen K."/>
            <person name="Lipzen A."/>
            <person name="Lukacs Z."/>
            <person name="Mihaltcheva S."/>
            <person name="Morgado L.N."/>
            <person name="Niskanen T."/>
            <person name="Noordeloos M.E."/>
            <person name="Ohm R.A."/>
            <person name="Ortiz-Santana B."/>
            <person name="Ovrebo C."/>
            <person name="Racz N."/>
            <person name="Riley R."/>
            <person name="Savchenko A."/>
            <person name="Shiryaev A."/>
            <person name="Soop K."/>
            <person name="Spirin V."/>
            <person name="Szebenyi C."/>
            <person name="Tomsovsky M."/>
            <person name="Tulloss R.E."/>
            <person name="Uehling J."/>
            <person name="Grigoriev I.V."/>
            <person name="Vagvolgyi C."/>
            <person name="Papp T."/>
            <person name="Martin F.M."/>
            <person name="Miettinen O."/>
            <person name="Hibbett D.S."/>
            <person name="Nagy L.G."/>
        </authorList>
    </citation>
    <scope>NUCLEOTIDE SEQUENCE [LARGE SCALE GENOMIC DNA]</scope>
    <source>
        <strain evidence="9 10">FP101781</strain>
    </source>
</reference>
<dbReference type="InterPro" id="IPR002889">
    <property type="entry name" value="WSC_carb-bd"/>
</dbReference>
<evidence type="ECO:0000256" key="5">
    <source>
        <dbReference type="ARBA" id="ARBA00023136"/>
    </source>
</evidence>
<dbReference type="Pfam" id="PF03659">
    <property type="entry name" value="Glyco_hydro_71"/>
    <property type="match status" value="1"/>
</dbReference>
<dbReference type="OrthoDB" id="3257981at2759"/>
<dbReference type="GO" id="GO:0005886">
    <property type="term" value="C:plasma membrane"/>
    <property type="evidence" value="ECO:0007669"/>
    <property type="project" value="TreeGrafter"/>
</dbReference>
<comment type="subcellular location">
    <subcellularLocation>
        <location evidence="1">Membrane</location>
        <topology evidence="1">Single-pass membrane protein</topology>
    </subcellularLocation>
</comment>
<dbReference type="PROSITE" id="PS51212">
    <property type="entry name" value="WSC"/>
    <property type="match status" value="4"/>
</dbReference>
<organism evidence="9 10">
    <name type="scientific">Coprinellus micaceus</name>
    <name type="common">Glistening ink-cap mushroom</name>
    <name type="synonym">Coprinus micaceus</name>
    <dbReference type="NCBI Taxonomy" id="71717"/>
    <lineage>
        <taxon>Eukaryota</taxon>
        <taxon>Fungi</taxon>
        <taxon>Dikarya</taxon>
        <taxon>Basidiomycota</taxon>
        <taxon>Agaricomycotina</taxon>
        <taxon>Agaricomycetes</taxon>
        <taxon>Agaricomycetidae</taxon>
        <taxon>Agaricales</taxon>
        <taxon>Agaricineae</taxon>
        <taxon>Psathyrellaceae</taxon>
        <taxon>Coprinellus</taxon>
    </lineage>
</organism>
<feature type="domain" description="WSC" evidence="8">
    <location>
        <begin position="585"/>
        <end position="679"/>
    </location>
</feature>
<proteinExistence type="predicted"/>
<sequence>MYGEFLWQRRWLRRTTAFNNTLPWGDDPKELVKRDGTKYVFMHHIVGNTYPYAAKDWEDDIREIQSKGADAVALNIGSSEWQRERVAQAYAAAASLGTNFKLFYSFDFAEMSCNLDDIVARINLYANHPNQFKVNGKVFVSSYAGDCLGNDGWKSLKSRTNAYIMPFIWGLEGKFGSWDSLDSWYCWGCAYPQGNYDKTTGDDLYYMSQLGSKYATTISAWQFTHFPYKNWYLRGDNWLLNNRWEQLISMRNDLTFVELITWNDFGEGNYFGPTTRGAQPAGTYWADDFPHTAWYDMSAYYIQAFKTGSYPAIQSDIIYFWSKPHPAKAIASADSIGRTPIGGPGEFDWAEDYLWAVAFTTAAAQVTLKMGSSQQTFSVNAGVTKLKLPSAAGKITVQMTRSGQTLIDQTPAGFTYITNPVKYNLNAWVGSATATPGSSSSSTTTATTTSTTTSTSTSTATPTTTSVAGSTWTYEACYDDPTNNRVLQGLTISENTMTISRCLTLCSNEGFVLAGVEYGKECYCGQSLRTGSIVKATSECNMVCAGNANENCGAGNRIAVYSRPTPTTTATSTPTPTTTSISGTTWTYRGCYPDGADQRTLYDGGSTSGQSNTVSQCLASCASKGFALGGVEYGIECFCGSAIRSGVTAVYGSECSQPCAGNANEICGAGNRIGIYERSTSTTTTTPTTTTTTTAPTSTSTFAITGFTPRGCIAEGTSGTRRALTGVSYTRSDVTPQLCNSLCSSFQYSGVENGNECYCGNTLTNNGASGTVIAESNCATPCAGDSSQKCGGGWTVGTSQKTTVTFTALGCYVDGSDRMLRAYTTTLSSSMTTEKCLGICLERGYKLAATQDGRECYCDNQIYKTGSVGNSVSDSACSSKCSGNSAQTCGAGWRNQLYSRP</sequence>
<dbReference type="GO" id="GO:0051118">
    <property type="term" value="F:glucan endo-1,3-alpha-glucosidase activity"/>
    <property type="evidence" value="ECO:0007669"/>
    <property type="project" value="InterPro"/>
</dbReference>
<dbReference type="InterPro" id="IPR005197">
    <property type="entry name" value="Glyco_hydro_71"/>
</dbReference>